<keyword evidence="1" id="KW-0472">Membrane</keyword>
<dbReference type="AlphaFoldDB" id="A0A6A6DJN0"/>
<sequence length="82" mass="8640">MVKVQDFSVGEVSGMVAAAVFATQLFVPIALPLILVALLKERNSSITVSAVSWSVIRGPGEAWHNLGLRRGGARPAKSTPVL</sequence>
<keyword evidence="1" id="KW-0812">Transmembrane</keyword>
<evidence type="ECO:0000313" key="2">
    <source>
        <dbReference type="EMBL" id="KAF2179724.1"/>
    </source>
</evidence>
<name>A0A6A6DJN0_9PEZI</name>
<protein>
    <submittedName>
        <fullName evidence="2">Uncharacterized protein</fullName>
    </submittedName>
</protein>
<proteinExistence type="predicted"/>
<keyword evidence="3" id="KW-1185">Reference proteome</keyword>
<gene>
    <name evidence="2" type="ORF">K469DRAFT_298887</name>
</gene>
<reference evidence="2" key="1">
    <citation type="journal article" date="2020" name="Stud. Mycol.">
        <title>101 Dothideomycetes genomes: a test case for predicting lifestyles and emergence of pathogens.</title>
        <authorList>
            <person name="Haridas S."/>
            <person name="Albert R."/>
            <person name="Binder M."/>
            <person name="Bloem J."/>
            <person name="Labutti K."/>
            <person name="Salamov A."/>
            <person name="Andreopoulos B."/>
            <person name="Baker S."/>
            <person name="Barry K."/>
            <person name="Bills G."/>
            <person name="Bluhm B."/>
            <person name="Cannon C."/>
            <person name="Castanera R."/>
            <person name="Culley D."/>
            <person name="Daum C."/>
            <person name="Ezra D."/>
            <person name="Gonzalez J."/>
            <person name="Henrissat B."/>
            <person name="Kuo A."/>
            <person name="Liang C."/>
            <person name="Lipzen A."/>
            <person name="Lutzoni F."/>
            <person name="Magnuson J."/>
            <person name="Mondo S."/>
            <person name="Nolan M."/>
            <person name="Ohm R."/>
            <person name="Pangilinan J."/>
            <person name="Park H.-J."/>
            <person name="Ramirez L."/>
            <person name="Alfaro M."/>
            <person name="Sun H."/>
            <person name="Tritt A."/>
            <person name="Yoshinaga Y."/>
            <person name="Zwiers L.-H."/>
            <person name="Turgeon B."/>
            <person name="Goodwin S."/>
            <person name="Spatafora J."/>
            <person name="Crous P."/>
            <person name="Grigoriev I."/>
        </authorList>
    </citation>
    <scope>NUCLEOTIDE SEQUENCE</scope>
    <source>
        <strain evidence="2">CBS 207.26</strain>
    </source>
</reference>
<organism evidence="2 3">
    <name type="scientific">Zopfia rhizophila CBS 207.26</name>
    <dbReference type="NCBI Taxonomy" id="1314779"/>
    <lineage>
        <taxon>Eukaryota</taxon>
        <taxon>Fungi</taxon>
        <taxon>Dikarya</taxon>
        <taxon>Ascomycota</taxon>
        <taxon>Pezizomycotina</taxon>
        <taxon>Dothideomycetes</taxon>
        <taxon>Dothideomycetes incertae sedis</taxon>
        <taxon>Zopfiaceae</taxon>
        <taxon>Zopfia</taxon>
    </lineage>
</organism>
<accession>A0A6A6DJN0</accession>
<dbReference type="Proteomes" id="UP000800200">
    <property type="component" value="Unassembled WGS sequence"/>
</dbReference>
<evidence type="ECO:0000256" key="1">
    <source>
        <dbReference type="SAM" id="Phobius"/>
    </source>
</evidence>
<keyword evidence="1" id="KW-1133">Transmembrane helix</keyword>
<feature type="transmembrane region" description="Helical" evidence="1">
    <location>
        <begin position="12"/>
        <end position="39"/>
    </location>
</feature>
<dbReference type="EMBL" id="ML994663">
    <property type="protein sequence ID" value="KAF2179724.1"/>
    <property type="molecule type" value="Genomic_DNA"/>
</dbReference>
<evidence type="ECO:0000313" key="3">
    <source>
        <dbReference type="Proteomes" id="UP000800200"/>
    </source>
</evidence>